<dbReference type="AlphaFoldDB" id="A0A0D1WS83"/>
<evidence type="ECO:0000313" key="3">
    <source>
        <dbReference type="Proteomes" id="UP000053599"/>
    </source>
</evidence>
<dbReference type="Proteomes" id="UP000053599">
    <property type="component" value="Unassembled WGS sequence"/>
</dbReference>
<feature type="compositionally biased region" description="Basic and acidic residues" evidence="1">
    <location>
        <begin position="479"/>
        <end position="488"/>
    </location>
</feature>
<dbReference type="STRING" id="1016849.A0A0D1WS83"/>
<dbReference type="OrthoDB" id="5383784at2759"/>
<proteinExistence type="predicted"/>
<feature type="region of interest" description="Disordered" evidence="1">
    <location>
        <begin position="547"/>
        <end position="569"/>
    </location>
</feature>
<feature type="region of interest" description="Disordered" evidence="1">
    <location>
        <begin position="479"/>
        <end position="507"/>
    </location>
</feature>
<name>A0A0D1WS83_9EURO</name>
<gene>
    <name evidence="2" type="ORF">PV11_09713</name>
</gene>
<reference evidence="2 3" key="1">
    <citation type="submission" date="2015-01" db="EMBL/GenBank/DDBJ databases">
        <title>The Genome Sequence of Exophiala sideris CBS121828.</title>
        <authorList>
            <consortium name="The Broad Institute Genomics Platform"/>
            <person name="Cuomo C."/>
            <person name="de Hoog S."/>
            <person name="Gorbushina A."/>
            <person name="Stielow B."/>
            <person name="Teixiera M."/>
            <person name="Abouelleil A."/>
            <person name="Chapman S.B."/>
            <person name="Priest M."/>
            <person name="Young S.K."/>
            <person name="Wortman J."/>
            <person name="Nusbaum C."/>
            <person name="Birren B."/>
        </authorList>
    </citation>
    <scope>NUCLEOTIDE SEQUENCE [LARGE SCALE GENOMIC DNA]</scope>
    <source>
        <strain evidence="2 3">CBS 121828</strain>
    </source>
</reference>
<dbReference type="EMBL" id="KN846954">
    <property type="protein sequence ID" value="KIV77941.1"/>
    <property type="molecule type" value="Genomic_DNA"/>
</dbReference>
<feature type="compositionally biased region" description="Polar residues" evidence="1">
    <location>
        <begin position="490"/>
        <end position="507"/>
    </location>
</feature>
<protein>
    <submittedName>
        <fullName evidence="2">Uncharacterized protein</fullName>
    </submittedName>
</protein>
<sequence>MGRQSHLARLALGRSPFDAPLQDENGDIVMGPNVQHGVARGYVQQFDSRGHPQNLESEAARRRLTRAQNDALSTVGVVVRQAKKKRTSWQSMSEKQKVQVLFEENDAGARFALGETLLHNLSTRWIATLRHRVLTYKSYVGLSVPQIIATEWSAVGPSAFFLAGLPSGMIAGVSQSMRDDALNDEYYASLLRPSGIFHPASIARLVRTHCLRILWYAVEYPFYASAVLQSLYIVPSHAVPHPLALIPFSSRSLIQLSWPLPNDASTSLLSYAARLLTTPFVLAYVRDQMGQFLFMPIYTLVVDHVVRPVRPDRLSLQGANVHSTNDISHQQHVDTRLELRQYEPSTWAEAFRALFPALSWLWQKMLQTQGASFAIELTPKIKEDLYLRSCHYYQDLVRRDQELPSQPGREPGELRGMAIRAAFTDFNLDPDRAMGYITEMEDDMGISGSDAATSTPTPEPEEALLDLLRDHSRREEIVRQRRIQEPRPETGQSHPLQEISTEDNQVPVNNHADIVADGRQAEPPQDAPSMVPISQPAVTLETLLDPVSSDTEDDRWARPSTPIPGHPTSEYALSIPSSPSDIPIPGLSRAASLTTTPLRPVRRATDINEDDRPWRNDVFYHPRPERRVRHEDRGTYRVTLLSNFPADTLAHGVASVVTSTLLLPIDILFLRSLVENFLRQPPEGVPTTRTSLLFGEAWPFGFSFQTENGSRLIHTLGNWSITLAMQSLVKFLMWRASTQCVLYLGRRFGWGKI</sequence>
<evidence type="ECO:0000313" key="2">
    <source>
        <dbReference type="EMBL" id="KIV77941.1"/>
    </source>
</evidence>
<organism evidence="2 3">
    <name type="scientific">Exophiala sideris</name>
    <dbReference type="NCBI Taxonomy" id="1016849"/>
    <lineage>
        <taxon>Eukaryota</taxon>
        <taxon>Fungi</taxon>
        <taxon>Dikarya</taxon>
        <taxon>Ascomycota</taxon>
        <taxon>Pezizomycotina</taxon>
        <taxon>Eurotiomycetes</taxon>
        <taxon>Chaetothyriomycetidae</taxon>
        <taxon>Chaetothyriales</taxon>
        <taxon>Herpotrichiellaceae</taxon>
        <taxon>Exophiala</taxon>
    </lineage>
</organism>
<dbReference type="HOGENOM" id="CLU_367597_0_0_1"/>
<accession>A0A0D1WS83</accession>
<evidence type="ECO:0000256" key="1">
    <source>
        <dbReference type="SAM" id="MobiDB-lite"/>
    </source>
</evidence>